<evidence type="ECO:0000259" key="1">
    <source>
        <dbReference type="Pfam" id="PF24032"/>
    </source>
</evidence>
<dbReference type="SUPFAM" id="SSF69279">
    <property type="entry name" value="Phage tail proteins"/>
    <property type="match status" value="1"/>
</dbReference>
<reference evidence="2" key="1">
    <citation type="journal article" date="2021" name="Proc. Natl. Acad. Sci. U.S.A.">
        <title>A Catalog of Tens of Thousands of Viruses from Human Metagenomes Reveals Hidden Associations with Chronic Diseases.</title>
        <authorList>
            <person name="Tisza M.J."/>
            <person name="Buck C.B."/>
        </authorList>
    </citation>
    <scope>NUCLEOTIDE SEQUENCE</scope>
    <source>
        <strain evidence="2">Ct1TR2</strain>
    </source>
</reference>
<accession>A0A8S5NTE8</accession>
<name>A0A8S5NTE8_9CAUD</name>
<dbReference type="InterPro" id="IPR056937">
    <property type="entry name" value="YqbQ/XkdQ"/>
</dbReference>
<feature type="domain" description="YqbQ/XkdQ" evidence="1">
    <location>
        <begin position="24"/>
        <end position="315"/>
    </location>
</feature>
<dbReference type="EMBL" id="BK015245">
    <property type="protein sequence ID" value="DAD97623.1"/>
    <property type="molecule type" value="Genomic_DNA"/>
</dbReference>
<dbReference type="Pfam" id="PF24032">
    <property type="entry name" value="YQBQ"/>
    <property type="match status" value="1"/>
</dbReference>
<sequence length="334" mass="37495">MVVMLIKPKENIQYDITEACASYSWSGSASEAVRSFSFEYLNAPYDNTLRLPQVVTGDFVSLSDDREGEVFYGQIYGVEKSSQIGTITYTAVDAMKHLLESNVREVYRNMTPEAIATKVCADAQVPIRYLYPTGINIKSMICNEKSMYDVIMAAYTKAHKITGDKYFAMIYKRGLGVYKAEWIVSGFTLSDSDNIFSSDIQETMDEIKNQVLIFNEKGKRIGEVKDDTSLSDFGVFQEVYTQEKGVDAVTAAKSKLKTLPSQTIKISAIGDINCLSCYYVIVNDGATGLSGRYWIASDKHTWDADGNYTMELELRFEALMTEKEAEEEKTKKKG</sequence>
<evidence type="ECO:0000313" key="2">
    <source>
        <dbReference type="EMBL" id="DAD97623.1"/>
    </source>
</evidence>
<protein>
    <submittedName>
        <fullName evidence="2">43 kDa tail protein</fullName>
    </submittedName>
</protein>
<organism evidence="2">
    <name type="scientific">Siphoviridae sp. ct1TR2</name>
    <dbReference type="NCBI Taxonomy" id="2825309"/>
    <lineage>
        <taxon>Viruses</taxon>
        <taxon>Duplodnaviria</taxon>
        <taxon>Heunggongvirae</taxon>
        <taxon>Uroviricota</taxon>
        <taxon>Caudoviricetes</taxon>
    </lineage>
</organism>
<proteinExistence type="predicted"/>